<gene>
    <name evidence="2" type="ORF">A3I41_03665</name>
</gene>
<evidence type="ECO:0000313" key="3">
    <source>
        <dbReference type="Proteomes" id="UP000176593"/>
    </source>
</evidence>
<organism evidence="2 3">
    <name type="scientific">Candidatus Uhrbacteria bacterium RIFCSPLOWO2_02_FULL_48_18</name>
    <dbReference type="NCBI Taxonomy" id="1802408"/>
    <lineage>
        <taxon>Bacteria</taxon>
        <taxon>Candidatus Uhriibacteriota</taxon>
    </lineage>
</organism>
<accession>A0A1F7V928</accession>
<keyword evidence="1" id="KW-0472">Membrane</keyword>
<keyword evidence="1" id="KW-0812">Transmembrane</keyword>
<dbReference type="Proteomes" id="UP000176593">
    <property type="component" value="Unassembled WGS sequence"/>
</dbReference>
<proteinExistence type="predicted"/>
<dbReference type="AlphaFoldDB" id="A0A1F7V928"/>
<reference evidence="2 3" key="1">
    <citation type="journal article" date="2016" name="Nat. Commun.">
        <title>Thousands of microbial genomes shed light on interconnected biogeochemical processes in an aquifer system.</title>
        <authorList>
            <person name="Anantharaman K."/>
            <person name="Brown C.T."/>
            <person name="Hug L.A."/>
            <person name="Sharon I."/>
            <person name="Castelle C.J."/>
            <person name="Probst A.J."/>
            <person name="Thomas B.C."/>
            <person name="Singh A."/>
            <person name="Wilkins M.J."/>
            <person name="Karaoz U."/>
            <person name="Brodie E.L."/>
            <person name="Williams K.H."/>
            <person name="Hubbard S.S."/>
            <person name="Banfield J.F."/>
        </authorList>
    </citation>
    <scope>NUCLEOTIDE SEQUENCE [LARGE SCALE GENOMIC DNA]</scope>
</reference>
<protein>
    <submittedName>
        <fullName evidence="2">Uncharacterized protein</fullName>
    </submittedName>
</protein>
<sequence length="90" mass="9758">MGAEVDKIAFLCYYCWLIHGSVSFPTHPFGGKFMRTAYQIAWIILTVVLSVGFLAILSAFVALASEGLQERVSTIGSTLGRVSGFLIPKS</sequence>
<evidence type="ECO:0000313" key="2">
    <source>
        <dbReference type="EMBL" id="OGL87019.1"/>
    </source>
</evidence>
<keyword evidence="1" id="KW-1133">Transmembrane helix</keyword>
<comment type="caution">
    <text evidence="2">The sequence shown here is derived from an EMBL/GenBank/DDBJ whole genome shotgun (WGS) entry which is preliminary data.</text>
</comment>
<evidence type="ECO:0000256" key="1">
    <source>
        <dbReference type="SAM" id="Phobius"/>
    </source>
</evidence>
<name>A0A1F7V928_9BACT</name>
<feature type="transmembrane region" description="Helical" evidence="1">
    <location>
        <begin position="40"/>
        <end position="63"/>
    </location>
</feature>
<dbReference type="EMBL" id="MGEQ01000003">
    <property type="protein sequence ID" value="OGL87019.1"/>
    <property type="molecule type" value="Genomic_DNA"/>
</dbReference>